<dbReference type="InterPro" id="IPR039448">
    <property type="entry name" value="Beta_helix"/>
</dbReference>
<organism evidence="2 3">
    <name type="scientific">Staphylococcus phage St 134</name>
    <dbReference type="NCBI Taxonomy" id="1958922"/>
    <lineage>
        <taxon>Viruses</taxon>
        <taxon>Duplodnaviria</taxon>
        <taxon>Heunggongvirae</taxon>
        <taxon>Uroviricota</taxon>
        <taxon>Caudoviricetes</taxon>
        <taxon>Rountreeviridae</taxon>
        <taxon>Rakietenvirinae</taxon>
        <taxon>Andhravirus</taxon>
        <taxon>Andhravirus St134</taxon>
    </lineage>
</organism>
<keyword evidence="3" id="KW-1185">Reference proteome</keyword>
<evidence type="ECO:0000313" key="2">
    <source>
        <dbReference type="EMBL" id="AQT25389.1"/>
    </source>
</evidence>
<dbReference type="EMBL" id="KY471386">
    <property type="protein sequence ID" value="AQT25389.1"/>
    <property type="molecule type" value="Genomic_DNA"/>
</dbReference>
<reference evidence="2 3" key="1">
    <citation type="submission" date="2017-01" db="EMBL/GenBank/DDBJ databases">
        <title>A lytic phage St 134, specific for pathogenic Stahylococcus epidermidis strains.</title>
        <authorList>
            <person name="Kozlova Y."/>
            <person name="Morozova V."/>
            <person name="Tikunov A."/>
            <person name="Bokovaya O."/>
            <person name="Tikunova N."/>
        </authorList>
    </citation>
    <scope>NUCLEOTIDE SEQUENCE [LARGE SCALE GENOMIC DNA]</scope>
</reference>
<dbReference type="GeneID" id="54979545"/>
<dbReference type="RefSeq" id="YP_009789401.1">
    <property type="nucleotide sequence ID" value="NC_047814.1"/>
</dbReference>
<protein>
    <submittedName>
        <fullName evidence="2">Minor structural protein</fullName>
    </submittedName>
</protein>
<proteinExistence type="predicted"/>
<sequence length="609" mass="67342">MYINNGRINYNNEYGYRRGIYREPFYSDNADYNTNSKSYYDYLARFNGFIFELCDFVNGLADDIQKMKETYDALTLSNTDVTYTVGQKGDFDTLNHCFDYIENLIVQPKSIRVILLKDYMMREQLFLRDKRYNHITITSENDIVEAYETELNRQIEIKTNPIFRVKPLFYGINSTFPKIDFKLQNKDFSDTINCGFLMDNTTFEMTERGGSTHFNFIGLCGVNGSHIQTNYCDFSYNGNREQLEEYNKDQNMYGDGLRIFNSSLTGNYMTVNRCGEIGIHFSHGASGYIDFTEARFNGHHGLMVTTGSQASARNCKITDTIDDNVVSYASSDIDLRSSDCSNSQTTYGVIATRSSNINFDKGIANGCGASGIMANRGCSIDATGATASRNKWHGVIASNNSKVDFTSGNANENGLDGIQCTHGSTVQARLSTTNGNKRNGVLAYAGDVYCQEINCDGNGSRGLEATRGGYVAAYGAKVSRSKDDNVLAYGSVISVNEAVIERAGRNGIEATRGGQIFADRITITGSGDFGILAYASKVFAEASNISGTKNEPVYATRGGEITCFGSNISSNKTVYNVYNGSRIFTDKDHGYSTNIEPNTMDSKGFIIKG</sequence>
<dbReference type="Pfam" id="PF13229">
    <property type="entry name" value="Beta_helix"/>
    <property type="match status" value="1"/>
</dbReference>
<evidence type="ECO:0000313" key="3">
    <source>
        <dbReference type="Proteomes" id="UP000224550"/>
    </source>
</evidence>
<dbReference type="KEGG" id="vg:54979545"/>
<accession>A0A1S6KVD8</accession>
<evidence type="ECO:0000259" key="1">
    <source>
        <dbReference type="Pfam" id="PF13229"/>
    </source>
</evidence>
<dbReference type="Proteomes" id="UP000224550">
    <property type="component" value="Segment"/>
</dbReference>
<dbReference type="InterPro" id="IPR012332">
    <property type="entry name" value="Autotransporter_pectin_lyase_C"/>
</dbReference>
<dbReference type="Gene3D" id="2.160.20.20">
    <property type="match status" value="1"/>
</dbReference>
<name>A0A1S6KVD8_9CAUD</name>
<feature type="domain" description="Right handed beta helix" evidence="1">
    <location>
        <begin position="301"/>
        <end position="448"/>
    </location>
</feature>